<dbReference type="InterPro" id="IPR001647">
    <property type="entry name" value="HTH_TetR"/>
</dbReference>
<keyword evidence="1" id="KW-0805">Transcription regulation</keyword>
<dbReference type="PROSITE" id="PS50977">
    <property type="entry name" value="HTH_TETR_2"/>
    <property type="match status" value="1"/>
</dbReference>
<feature type="compositionally biased region" description="Basic and acidic residues" evidence="5">
    <location>
        <begin position="194"/>
        <end position="209"/>
    </location>
</feature>
<accession>A0ABU3UTX1</accession>
<keyword evidence="2 4" id="KW-0238">DNA-binding</keyword>
<evidence type="ECO:0000259" key="6">
    <source>
        <dbReference type="PROSITE" id="PS50977"/>
    </source>
</evidence>
<dbReference type="Gene3D" id="1.10.357.10">
    <property type="entry name" value="Tetracycline Repressor, domain 2"/>
    <property type="match status" value="1"/>
</dbReference>
<feature type="region of interest" description="Disordered" evidence="5">
    <location>
        <begin position="183"/>
        <end position="209"/>
    </location>
</feature>
<evidence type="ECO:0000256" key="4">
    <source>
        <dbReference type="PROSITE-ProRule" id="PRU00335"/>
    </source>
</evidence>
<protein>
    <submittedName>
        <fullName evidence="7">TetR family transcriptional regulator</fullName>
    </submittedName>
</protein>
<dbReference type="SUPFAM" id="SSF48498">
    <property type="entry name" value="Tetracyclin repressor-like, C-terminal domain"/>
    <property type="match status" value="1"/>
</dbReference>
<gene>
    <name evidence="7" type="ORF">PU648_34605</name>
</gene>
<evidence type="ECO:0000256" key="2">
    <source>
        <dbReference type="ARBA" id="ARBA00023125"/>
    </source>
</evidence>
<sequence length="209" mass="22600">MGRVSKAQAQENRQHVVATASRMFREKGTVVSIADLMKAVGLTHGAFYKQFASKEDLVDKAIAHAFEDPTAHSPVTLDEHTGEHEAARRTLIENYLSIWHRDHAGDGCPVSGFAADLGRDPDQAARSQQVYINGVRNRAARLATGDDDGMAQLCTMVGALVLARATRGNPLSEELLQAARTALTENGTGQSDRSNARIDREPAGPDGRR</sequence>
<dbReference type="InterPro" id="IPR036271">
    <property type="entry name" value="Tet_transcr_reg_TetR-rel_C_sf"/>
</dbReference>
<organism evidence="7 8">
    <name type="scientific">Streptomyces mirabilis</name>
    <dbReference type="NCBI Taxonomy" id="68239"/>
    <lineage>
        <taxon>Bacteria</taxon>
        <taxon>Bacillati</taxon>
        <taxon>Actinomycetota</taxon>
        <taxon>Actinomycetes</taxon>
        <taxon>Kitasatosporales</taxon>
        <taxon>Streptomycetaceae</taxon>
        <taxon>Streptomyces</taxon>
    </lineage>
</organism>
<feature type="DNA-binding region" description="H-T-H motif" evidence="4">
    <location>
        <begin position="32"/>
        <end position="51"/>
    </location>
</feature>
<evidence type="ECO:0000256" key="5">
    <source>
        <dbReference type="SAM" id="MobiDB-lite"/>
    </source>
</evidence>
<proteinExistence type="predicted"/>
<keyword evidence="3" id="KW-0804">Transcription</keyword>
<dbReference type="SUPFAM" id="SSF46689">
    <property type="entry name" value="Homeodomain-like"/>
    <property type="match status" value="1"/>
</dbReference>
<dbReference type="PRINTS" id="PR00455">
    <property type="entry name" value="HTHTETR"/>
</dbReference>
<feature type="domain" description="HTH tetR-type" evidence="6">
    <location>
        <begin position="10"/>
        <end position="69"/>
    </location>
</feature>
<name>A0ABU3UTX1_9ACTN</name>
<feature type="compositionally biased region" description="Polar residues" evidence="5">
    <location>
        <begin position="183"/>
        <end position="193"/>
    </location>
</feature>
<dbReference type="Proteomes" id="UP001257627">
    <property type="component" value="Unassembled WGS sequence"/>
</dbReference>
<comment type="caution">
    <text evidence="7">The sequence shown here is derived from an EMBL/GenBank/DDBJ whole genome shotgun (WGS) entry which is preliminary data.</text>
</comment>
<evidence type="ECO:0000313" key="8">
    <source>
        <dbReference type="Proteomes" id="UP001257627"/>
    </source>
</evidence>
<dbReference type="PANTHER" id="PTHR47506:SF7">
    <property type="entry name" value="TRANSCRIPTIONAL REGULATORY PROTEIN"/>
    <property type="match status" value="1"/>
</dbReference>
<keyword evidence="8" id="KW-1185">Reference proteome</keyword>
<evidence type="ECO:0000256" key="3">
    <source>
        <dbReference type="ARBA" id="ARBA00023163"/>
    </source>
</evidence>
<dbReference type="InterPro" id="IPR009057">
    <property type="entry name" value="Homeodomain-like_sf"/>
</dbReference>
<dbReference type="RefSeq" id="WP_143601624.1">
    <property type="nucleotide sequence ID" value="NZ_CP107955.1"/>
</dbReference>
<dbReference type="Gene3D" id="1.10.10.60">
    <property type="entry name" value="Homeodomain-like"/>
    <property type="match status" value="1"/>
</dbReference>
<evidence type="ECO:0000313" key="7">
    <source>
        <dbReference type="EMBL" id="MDU8997386.1"/>
    </source>
</evidence>
<dbReference type="Pfam" id="PF00440">
    <property type="entry name" value="TetR_N"/>
    <property type="match status" value="1"/>
</dbReference>
<dbReference type="EMBL" id="JARAKF010000001">
    <property type="protein sequence ID" value="MDU8997386.1"/>
    <property type="molecule type" value="Genomic_DNA"/>
</dbReference>
<evidence type="ECO:0000256" key="1">
    <source>
        <dbReference type="ARBA" id="ARBA00023015"/>
    </source>
</evidence>
<reference evidence="7 8" key="1">
    <citation type="submission" date="2023-02" db="EMBL/GenBank/DDBJ databases">
        <authorList>
            <person name="Maleckis M."/>
        </authorList>
    </citation>
    <scope>NUCLEOTIDE SEQUENCE [LARGE SCALE GENOMIC DNA]</scope>
    <source>
        <strain evidence="7 8">P8-A2</strain>
    </source>
</reference>
<dbReference type="PANTHER" id="PTHR47506">
    <property type="entry name" value="TRANSCRIPTIONAL REGULATORY PROTEIN"/>
    <property type="match status" value="1"/>
</dbReference>